<dbReference type="AlphaFoldDB" id="A0A2H0BGE1"/>
<dbReference type="EMBL" id="PCSU01000022">
    <property type="protein sequence ID" value="PIP56721.1"/>
    <property type="molecule type" value="Genomic_DNA"/>
</dbReference>
<dbReference type="SUPFAM" id="SSF52540">
    <property type="entry name" value="P-loop containing nucleoside triphosphate hydrolases"/>
    <property type="match status" value="1"/>
</dbReference>
<keyword evidence="1" id="KW-0472">Membrane</keyword>
<proteinExistence type="predicted"/>
<evidence type="ECO:0000313" key="2">
    <source>
        <dbReference type="EMBL" id="PIP56721.1"/>
    </source>
</evidence>
<protein>
    <submittedName>
        <fullName evidence="2">Uncharacterized protein</fullName>
    </submittedName>
</protein>
<dbReference type="Proteomes" id="UP000228495">
    <property type="component" value="Unassembled WGS sequence"/>
</dbReference>
<keyword evidence="1" id="KW-1133">Transmembrane helix</keyword>
<sequence>MIQKNIHFNSELKNVLFLSIISFCHGLYMLIIANAFLAQLIFLNAALSDVAKYIYLSGFVLVYAIWLFVLLNWGWLRDSFRVQNIHNQRSWVYYYQKSLISAPVISVLMGLLINWGLCSDPVSNIACSQIIAFKYAFNPEYVFLTIFAALLGSLLLHQFLKSKFVTTISDIDEMHAPGSVGINSDTLDYNPTAKSISDSFLNYNNYVEVVALWGAVGTGKSSLARMILESIDPKERLYTYISLTETNEDMGFSILFSKRWKETLRNRYPKINHFESVGIIGEIVKGFTQSNLSSYLLEFTPWLKIPIFETKAKTHDSANDKLPVHVNNRVAQLFSNVNEIEEKIWIIVIDEIERSKLSEIYRVIEIIERFKIIGRDGLPVKLVFLLPMAEDNMRELILESKSTIHAENAHLVSNFLFNDPKHITKNLFVPNATIMKRVDVVRLEFINLAENLGVKTEMLKNVQPNRYASISKYEDSEEKAAEYALSIFAEETPRIINRVVNECEKTYPTLRHNDFRLIEVLLVTLLRIKHPIIISFLIKTINYFTDKRGSIDYYELNKRFKDKDQKESLTEWINEVVGFQLPSGDADQILGILGIVANYLLFTDRHNSARLPDLLWSFSLNNPARMLEYLNSFSPTPNSNTDVENLQLYLNYKDNNQDNNQKMEQVFEDLENDKLDNHANFLRSRNEINIRANFYVAQELVNRLSSKQIKPDITKSWEGPIYSASYEIMFNILSIIENDTKDKNTSNDAINLLHQVFTDPTVPAETKLLLVSTFFNRERQKSDIDFRFEKCLETIKELDPTFPSLVQTVFNGIDTKYIRDGAVLYEHEESPSYVIYQNWSGKSHNQIELDNMKSSTLKGLREYPQVIEYYLRQLPYKPNFEDVDDLKTTSIHDTSLLIYIDIDELVSISKEITIYGSYSDAIKELITEYDQKIIQNPSQLEKFKNWRMPKDTNDTLRSAMVRAKLLTETRVFDDSSNAIPD</sequence>
<keyword evidence="1" id="KW-0812">Transmembrane</keyword>
<comment type="caution">
    <text evidence="2">The sequence shown here is derived from an EMBL/GenBank/DDBJ whole genome shotgun (WGS) entry which is preliminary data.</text>
</comment>
<evidence type="ECO:0000256" key="1">
    <source>
        <dbReference type="SAM" id="Phobius"/>
    </source>
</evidence>
<organism evidence="2 3">
    <name type="scientific">candidate division WWE3 bacterium CG22_combo_CG10-13_8_21_14_all_39_12</name>
    <dbReference type="NCBI Taxonomy" id="1975094"/>
    <lineage>
        <taxon>Bacteria</taxon>
        <taxon>Katanobacteria</taxon>
    </lineage>
</organism>
<gene>
    <name evidence="2" type="ORF">COX05_01575</name>
</gene>
<reference evidence="2 3" key="1">
    <citation type="submission" date="2017-09" db="EMBL/GenBank/DDBJ databases">
        <title>Depth-based differentiation of microbial function through sediment-hosted aquifers and enrichment of novel symbionts in the deep terrestrial subsurface.</title>
        <authorList>
            <person name="Probst A.J."/>
            <person name="Ladd B."/>
            <person name="Jarett J.K."/>
            <person name="Geller-Mcgrath D.E."/>
            <person name="Sieber C.M."/>
            <person name="Emerson J.B."/>
            <person name="Anantharaman K."/>
            <person name="Thomas B.C."/>
            <person name="Malmstrom R."/>
            <person name="Stieglmeier M."/>
            <person name="Klingl A."/>
            <person name="Woyke T."/>
            <person name="Ryan C.M."/>
            <person name="Banfield J.F."/>
        </authorList>
    </citation>
    <scope>NUCLEOTIDE SEQUENCE [LARGE SCALE GENOMIC DNA]</scope>
    <source>
        <strain evidence="2">CG22_combo_CG10-13_8_21_14_all_39_12</strain>
    </source>
</reference>
<evidence type="ECO:0000313" key="3">
    <source>
        <dbReference type="Proteomes" id="UP000228495"/>
    </source>
</evidence>
<dbReference type="InterPro" id="IPR027417">
    <property type="entry name" value="P-loop_NTPase"/>
</dbReference>
<accession>A0A2H0BGE1</accession>
<feature type="transmembrane region" description="Helical" evidence="1">
    <location>
        <begin position="15"/>
        <end position="41"/>
    </location>
</feature>
<dbReference type="Gene3D" id="3.40.50.300">
    <property type="entry name" value="P-loop containing nucleotide triphosphate hydrolases"/>
    <property type="match status" value="1"/>
</dbReference>
<feature type="transmembrane region" description="Helical" evidence="1">
    <location>
        <begin position="141"/>
        <end position="160"/>
    </location>
</feature>
<feature type="transmembrane region" description="Helical" evidence="1">
    <location>
        <begin position="53"/>
        <end position="73"/>
    </location>
</feature>
<name>A0A2H0BGE1_UNCKA</name>